<evidence type="ECO:0000256" key="6">
    <source>
        <dbReference type="ARBA" id="ARBA00023136"/>
    </source>
</evidence>
<sequence>MISLTLLLPILVIAALAVPRASIRTGACAAAPLAVAPAIVLTVSTPTAALDLPWLLMGTSLQMDDIARPLLFVAAVLYGAALIAVAWTRRRAPALTAFLLASYVGTAGAYLAADAVVFYLAFAVMSFSAAGLVIHHRTPHAHRATAVYLAMTVLSETALLGALLLVVGAGGALLADAHSAVAAADQPGLIVGLLIFGFGVKAGLVPLHLWLPLAHPAAPPAASAVLSGVMVKVGVVGWLRFLPPADSVSAYAWILLVLALAGAFLPVAAGLLQNDPKVILAYSTISQLGFITAVLAAGVLAPGIHPATTSAVALYAVHHGLVKGALFIGVPVVKKHGRGALSAVTLLGMTWAGLALAGAPWTSGAFAKYDAKYAVEDVYLGVAGLADLLPLVATGSTLLLLRLAWVMWHGERSAGRADAQFGAWLVLCVLGLTVPWWIGASWLGLSAPQWTSATLWDMAWPILLALAAGVPVWLLASRGRLPAAWPASDGSVIPPGDAVVLAESAVGAARKHGGAGLKLVHDRTGRVADGWDRGWAAAAALTRQGVEAVETRARVWTLTGIAVLTLLVVLLLPLLINGGGAQ</sequence>
<gene>
    <name evidence="10" type="ORF">B840_11905</name>
</gene>
<keyword evidence="2" id="KW-1003">Cell membrane</keyword>
<dbReference type="PANTHER" id="PTHR42682:SF3">
    <property type="entry name" value="FORMATE HYDROGENLYASE SUBUNIT 3-RELATED"/>
    <property type="match status" value="1"/>
</dbReference>
<dbReference type="AlphaFoldDB" id="A0A0B6TJ28"/>
<dbReference type="PRINTS" id="PR01437">
    <property type="entry name" value="NUOXDRDTASE4"/>
</dbReference>
<dbReference type="OrthoDB" id="9768329at2"/>
<evidence type="ECO:0000313" key="10">
    <source>
        <dbReference type="EMBL" id="AJK69952.1"/>
    </source>
</evidence>
<dbReference type="EMBL" id="CP007790">
    <property type="protein sequence ID" value="AJK69952.1"/>
    <property type="molecule type" value="Genomic_DNA"/>
</dbReference>
<feature type="transmembrane region" description="Helical" evidence="8">
    <location>
        <begin position="279"/>
        <end position="300"/>
    </location>
</feature>
<comment type="subcellular location">
    <subcellularLocation>
        <location evidence="1">Cell membrane</location>
        <topology evidence="1">Multi-pass membrane protein</topology>
    </subcellularLocation>
    <subcellularLocation>
        <location evidence="7">Membrane</location>
        <topology evidence="7">Multi-pass membrane protein</topology>
    </subcellularLocation>
</comment>
<evidence type="ECO:0000256" key="2">
    <source>
        <dbReference type="ARBA" id="ARBA00022475"/>
    </source>
</evidence>
<evidence type="ECO:0000259" key="9">
    <source>
        <dbReference type="Pfam" id="PF00361"/>
    </source>
</evidence>
<dbReference type="InterPro" id="IPR001750">
    <property type="entry name" value="ND/Mrp_TM"/>
</dbReference>
<dbReference type="InterPro" id="IPR052175">
    <property type="entry name" value="ComplexI-like_HydComp"/>
</dbReference>
<dbReference type="RefSeq" id="WP_042622284.1">
    <property type="nucleotide sequence ID" value="NZ_CP007790.1"/>
</dbReference>
<keyword evidence="4 8" id="KW-1133">Transmembrane helix</keyword>
<dbReference type="Proteomes" id="UP000031928">
    <property type="component" value="Chromosome"/>
</dbReference>
<feature type="transmembrane region" description="Helical" evidence="8">
    <location>
        <begin position="117"/>
        <end position="134"/>
    </location>
</feature>
<keyword evidence="11" id="KW-1185">Reference proteome</keyword>
<feature type="transmembrane region" description="Helical" evidence="8">
    <location>
        <begin position="251"/>
        <end position="272"/>
    </location>
</feature>
<dbReference type="PANTHER" id="PTHR42682">
    <property type="entry name" value="HYDROGENASE-4 COMPONENT F"/>
    <property type="match status" value="1"/>
</dbReference>
<feature type="transmembrane region" description="Helical" evidence="8">
    <location>
        <begin position="189"/>
        <end position="209"/>
    </location>
</feature>
<feature type="transmembrane region" description="Helical" evidence="8">
    <location>
        <begin position="421"/>
        <end position="438"/>
    </location>
</feature>
<keyword evidence="6 8" id="KW-0472">Membrane</keyword>
<feature type="transmembrane region" description="Helical" evidence="8">
    <location>
        <begin position="312"/>
        <end position="333"/>
    </location>
</feature>
<evidence type="ECO:0000256" key="4">
    <source>
        <dbReference type="ARBA" id="ARBA00022989"/>
    </source>
</evidence>
<feature type="transmembrane region" description="Helical" evidence="8">
    <location>
        <begin position="458"/>
        <end position="476"/>
    </location>
</feature>
<dbReference type="InterPro" id="IPR003918">
    <property type="entry name" value="NADH_UbQ_OxRdtase"/>
</dbReference>
<protein>
    <recommendedName>
        <fullName evidence="9">NADH:quinone oxidoreductase/Mrp antiporter transmembrane domain-containing protein</fullName>
    </recommendedName>
</protein>
<dbReference type="GO" id="GO:0016491">
    <property type="term" value="F:oxidoreductase activity"/>
    <property type="evidence" value="ECO:0007669"/>
    <property type="project" value="UniProtKB-KW"/>
</dbReference>
<dbReference type="Pfam" id="PF00361">
    <property type="entry name" value="Proton_antipo_M"/>
    <property type="match status" value="1"/>
</dbReference>
<keyword evidence="5" id="KW-0560">Oxidoreductase</keyword>
<reference evidence="10 11" key="1">
    <citation type="submission" date="2014-05" db="EMBL/GenBank/DDBJ databases">
        <title>Complete genome sequence of Corynebacterium marinum DSM 44953.</title>
        <authorList>
            <person name="Schaffert L."/>
            <person name="Albersmeier A."/>
            <person name="Kalinowski J."/>
            <person name="Ruckert C."/>
        </authorList>
    </citation>
    <scope>NUCLEOTIDE SEQUENCE [LARGE SCALE GENOMIC DNA]</scope>
    <source>
        <strain evidence="10 11">DSM 44953</strain>
    </source>
</reference>
<feature type="transmembrane region" description="Helical" evidence="8">
    <location>
        <begin position="340"/>
        <end position="359"/>
    </location>
</feature>
<dbReference type="KEGG" id="cmq:B840_11905"/>
<feature type="transmembrane region" description="Helical" evidence="8">
    <location>
        <begin position="379"/>
        <end position="401"/>
    </location>
</feature>
<feature type="transmembrane region" description="Helical" evidence="8">
    <location>
        <begin position="555"/>
        <end position="576"/>
    </location>
</feature>
<dbReference type="HOGENOM" id="CLU_022930_0_0_11"/>
<name>A0A0B6TJ28_9CORY</name>
<dbReference type="STRING" id="1224162.B840_11905"/>
<accession>A0A0B6TJ28</accession>
<feature type="transmembrane region" description="Helical" evidence="8">
    <location>
        <begin position="66"/>
        <end position="87"/>
    </location>
</feature>
<dbReference type="GO" id="GO:0042773">
    <property type="term" value="P:ATP synthesis coupled electron transport"/>
    <property type="evidence" value="ECO:0007669"/>
    <property type="project" value="InterPro"/>
</dbReference>
<feature type="transmembrane region" description="Helical" evidence="8">
    <location>
        <begin position="221"/>
        <end position="239"/>
    </location>
</feature>
<proteinExistence type="predicted"/>
<feature type="transmembrane region" description="Helical" evidence="8">
    <location>
        <begin position="146"/>
        <end position="169"/>
    </location>
</feature>
<feature type="domain" description="NADH:quinone oxidoreductase/Mrp antiporter transmembrane" evidence="9">
    <location>
        <begin position="112"/>
        <end position="336"/>
    </location>
</feature>
<feature type="transmembrane region" description="Helical" evidence="8">
    <location>
        <begin position="94"/>
        <end position="111"/>
    </location>
</feature>
<evidence type="ECO:0000256" key="5">
    <source>
        <dbReference type="ARBA" id="ARBA00023002"/>
    </source>
</evidence>
<evidence type="ECO:0000256" key="1">
    <source>
        <dbReference type="ARBA" id="ARBA00004651"/>
    </source>
</evidence>
<dbReference type="GO" id="GO:0005886">
    <property type="term" value="C:plasma membrane"/>
    <property type="evidence" value="ECO:0007669"/>
    <property type="project" value="UniProtKB-SubCell"/>
</dbReference>
<organism evidence="10 11">
    <name type="scientific">Corynebacterium marinum DSM 44953</name>
    <dbReference type="NCBI Taxonomy" id="1224162"/>
    <lineage>
        <taxon>Bacteria</taxon>
        <taxon>Bacillati</taxon>
        <taxon>Actinomycetota</taxon>
        <taxon>Actinomycetes</taxon>
        <taxon>Mycobacteriales</taxon>
        <taxon>Corynebacteriaceae</taxon>
        <taxon>Corynebacterium</taxon>
    </lineage>
</organism>
<evidence type="ECO:0000313" key="11">
    <source>
        <dbReference type="Proteomes" id="UP000031928"/>
    </source>
</evidence>
<evidence type="ECO:0000256" key="7">
    <source>
        <dbReference type="RuleBase" id="RU000320"/>
    </source>
</evidence>
<dbReference type="GO" id="GO:0008137">
    <property type="term" value="F:NADH dehydrogenase (ubiquinone) activity"/>
    <property type="evidence" value="ECO:0007669"/>
    <property type="project" value="InterPro"/>
</dbReference>
<keyword evidence="3 7" id="KW-0812">Transmembrane</keyword>
<evidence type="ECO:0000256" key="3">
    <source>
        <dbReference type="ARBA" id="ARBA00022692"/>
    </source>
</evidence>
<evidence type="ECO:0000256" key="8">
    <source>
        <dbReference type="SAM" id="Phobius"/>
    </source>
</evidence>